<dbReference type="AlphaFoldDB" id="A0A4P6WHS5"/>
<dbReference type="RefSeq" id="WP_133085961.1">
    <property type="nucleotide sequence ID" value="NZ_CP037864.1"/>
</dbReference>
<protein>
    <submittedName>
        <fullName evidence="1">Restriction endonuclease</fullName>
    </submittedName>
</protein>
<dbReference type="Pfam" id="PF11058">
    <property type="entry name" value="Ral"/>
    <property type="match status" value="1"/>
</dbReference>
<keyword evidence="1" id="KW-0540">Nuclease</keyword>
<keyword evidence="1" id="KW-0255">Endonuclease</keyword>
<dbReference type="EMBL" id="CP037864">
    <property type="protein sequence ID" value="QBM22304.1"/>
    <property type="molecule type" value="Genomic_DNA"/>
</dbReference>
<keyword evidence="1" id="KW-0378">Hydrolase</keyword>
<dbReference type="KEGG" id="cars:E1B03_07560"/>
<dbReference type="GO" id="GO:0004519">
    <property type="term" value="F:endonuclease activity"/>
    <property type="evidence" value="ECO:0007669"/>
    <property type="project" value="UniProtKB-KW"/>
</dbReference>
<dbReference type="InterPro" id="IPR022759">
    <property type="entry name" value="Antirestriction_protein_Ral"/>
</dbReference>
<proteinExistence type="predicted"/>
<keyword evidence="2" id="KW-1185">Reference proteome</keyword>
<name>A0A4P6WHS5_9ENTR</name>
<organism evidence="1 2">
    <name type="scientific">Citrobacter arsenatis</name>
    <dbReference type="NCBI Taxonomy" id="2546350"/>
    <lineage>
        <taxon>Bacteria</taxon>
        <taxon>Pseudomonadati</taxon>
        <taxon>Pseudomonadota</taxon>
        <taxon>Gammaproteobacteria</taxon>
        <taxon>Enterobacterales</taxon>
        <taxon>Enterobacteriaceae</taxon>
        <taxon>Citrobacter</taxon>
    </lineage>
</organism>
<reference evidence="1 2" key="1">
    <citation type="submission" date="2019-03" db="EMBL/GenBank/DDBJ databases">
        <title>Complete genome sequence of an arsenate-respiring bacteria, Citrobacter sp. LY-1.</title>
        <authorList>
            <person name="Wang H."/>
            <person name="Liu Y."/>
            <person name="Li Q."/>
            <person name="Huang J."/>
        </authorList>
    </citation>
    <scope>NUCLEOTIDE SEQUENCE [LARGE SCALE GENOMIC DNA]</scope>
    <source>
        <strain evidence="1 2">LY-1</strain>
    </source>
</reference>
<dbReference type="Proteomes" id="UP000293850">
    <property type="component" value="Chromosome"/>
</dbReference>
<sequence length="67" mass="7584">MSANVDTNQWCGQFNRCKGCKLDAECMVKPEEMALVIEDGKHVDRWAIRTTAMIARELEAQKKQAAN</sequence>
<gene>
    <name evidence="1" type="ORF">E1B03_07560</name>
</gene>
<evidence type="ECO:0000313" key="1">
    <source>
        <dbReference type="EMBL" id="QBM22304.1"/>
    </source>
</evidence>
<evidence type="ECO:0000313" key="2">
    <source>
        <dbReference type="Proteomes" id="UP000293850"/>
    </source>
</evidence>
<accession>A0A4P6WHS5</accession>